<proteinExistence type="predicted"/>
<dbReference type="OrthoDB" id="103349at2759"/>
<reference evidence="1 2" key="1">
    <citation type="submission" date="2014-03" db="EMBL/GenBank/DDBJ databases">
        <title>Draft genome of the hookworm Oesophagostomum dentatum.</title>
        <authorList>
            <person name="Mitreva M."/>
        </authorList>
    </citation>
    <scope>NUCLEOTIDE SEQUENCE [LARGE SCALE GENOMIC DNA]</scope>
    <source>
        <strain evidence="1 2">OD-Hann</strain>
    </source>
</reference>
<dbReference type="SUPFAM" id="SSF53649">
    <property type="entry name" value="Alkaline phosphatase-like"/>
    <property type="match status" value="1"/>
</dbReference>
<evidence type="ECO:0008006" key="3">
    <source>
        <dbReference type="Google" id="ProtNLM"/>
    </source>
</evidence>
<dbReference type="AlphaFoldDB" id="A0A0B1TK09"/>
<protein>
    <recommendedName>
        <fullName evidence="3">Sulfatase N-terminal domain-containing protein</fullName>
    </recommendedName>
</protein>
<dbReference type="EMBL" id="KN549382">
    <property type="protein sequence ID" value="KHJ97903.1"/>
    <property type="molecule type" value="Genomic_DNA"/>
</dbReference>
<dbReference type="Proteomes" id="UP000053660">
    <property type="component" value="Unassembled WGS sequence"/>
</dbReference>
<evidence type="ECO:0000313" key="1">
    <source>
        <dbReference type="EMBL" id="KHJ97903.1"/>
    </source>
</evidence>
<keyword evidence="2" id="KW-1185">Reference proteome</keyword>
<accession>A0A0B1TK09</accession>
<sequence length="176" mass="20596">MAIRIGNIKVIFRIAQFRVYFSHKSRLRSTLQIHYKTSPIFYNDSVDPNLSYFCPNGKPRADWYVSQICPDEHLKVHRPPLVYDLIKDPYERYALEETDFVLQMRALAANILREHRETLVPVPSQLGHFDKSLTPCCDPPACLCDKISNRKQKLEEQKKMRPMDAESAVTFLERLI</sequence>
<dbReference type="InterPro" id="IPR017850">
    <property type="entry name" value="Alkaline_phosphatase_core_sf"/>
</dbReference>
<evidence type="ECO:0000313" key="2">
    <source>
        <dbReference type="Proteomes" id="UP000053660"/>
    </source>
</evidence>
<dbReference type="Pfam" id="PF14707">
    <property type="entry name" value="Sulfatase_C"/>
    <property type="match status" value="1"/>
</dbReference>
<dbReference type="Gene3D" id="3.30.1120.10">
    <property type="match status" value="1"/>
</dbReference>
<organism evidence="1 2">
    <name type="scientific">Oesophagostomum dentatum</name>
    <name type="common">Nodular worm</name>
    <dbReference type="NCBI Taxonomy" id="61180"/>
    <lineage>
        <taxon>Eukaryota</taxon>
        <taxon>Metazoa</taxon>
        <taxon>Ecdysozoa</taxon>
        <taxon>Nematoda</taxon>
        <taxon>Chromadorea</taxon>
        <taxon>Rhabditida</taxon>
        <taxon>Rhabditina</taxon>
        <taxon>Rhabditomorpha</taxon>
        <taxon>Strongyloidea</taxon>
        <taxon>Strongylidae</taxon>
        <taxon>Oesophagostomum</taxon>
    </lineage>
</organism>
<gene>
    <name evidence="1" type="ORF">OESDEN_02117</name>
</gene>
<name>A0A0B1TK09_OESDE</name>